<dbReference type="RefSeq" id="WP_161920216.1">
    <property type="nucleotide sequence ID" value="NZ_JAACYS010000020.1"/>
</dbReference>
<evidence type="ECO:0000313" key="8">
    <source>
        <dbReference type="EMBL" id="NCU17383.1"/>
    </source>
</evidence>
<dbReference type="PANTHER" id="PTHR23517">
    <property type="entry name" value="RESISTANCE PROTEIN MDTM, PUTATIVE-RELATED-RELATED"/>
    <property type="match status" value="1"/>
</dbReference>
<evidence type="ECO:0000256" key="3">
    <source>
        <dbReference type="ARBA" id="ARBA00022475"/>
    </source>
</evidence>
<keyword evidence="6 7" id="KW-0472">Membrane</keyword>
<keyword evidence="2" id="KW-0813">Transport</keyword>
<organism evidence="8 9">
    <name type="scientific">Pallidibacillus pasinlerensis</name>
    <dbReference type="NCBI Taxonomy" id="2703818"/>
    <lineage>
        <taxon>Bacteria</taxon>
        <taxon>Bacillati</taxon>
        <taxon>Bacillota</taxon>
        <taxon>Bacilli</taxon>
        <taxon>Bacillales</taxon>
        <taxon>Bacillaceae</taxon>
        <taxon>Pallidibacillus</taxon>
    </lineage>
</organism>
<feature type="transmembrane region" description="Helical" evidence="7">
    <location>
        <begin position="58"/>
        <end position="80"/>
    </location>
</feature>
<keyword evidence="9" id="KW-1185">Reference proteome</keyword>
<dbReference type="InterPro" id="IPR036259">
    <property type="entry name" value="MFS_trans_sf"/>
</dbReference>
<comment type="subcellular location">
    <subcellularLocation>
        <location evidence="1">Cell membrane</location>
        <topology evidence="1">Multi-pass membrane protein</topology>
    </subcellularLocation>
</comment>
<proteinExistence type="predicted"/>
<dbReference type="Proteomes" id="UP000743899">
    <property type="component" value="Unassembled WGS sequence"/>
</dbReference>
<evidence type="ECO:0000256" key="4">
    <source>
        <dbReference type="ARBA" id="ARBA00022692"/>
    </source>
</evidence>
<evidence type="ECO:0000256" key="6">
    <source>
        <dbReference type="ARBA" id="ARBA00023136"/>
    </source>
</evidence>
<dbReference type="PANTHER" id="PTHR23517:SF3">
    <property type="entry name" value="INTEGRAL MEMBRANE TRANSPORT PROTEIN"/>
    <property type="match status" value="1"/>
</dbReference>
<gene>
    <name evidence="8" type="ORF">GW534_06305</name>
</gene>
<evidence type="ECO:0000313" key="9">
    <source>
        <dbReference type="Proteomes" id="UP000743899"/>
    </source>
</evidence>
<keyword evidence="3" id="KW-1003">Cell membrane</keyword>
<dbReference type="Pfam" id="PF07690">
    <property type="entry name" value="MFS_1"/>
    <property type="match status" value="1"/>
</dbReference>
<keyword evidence="5 7" id="KW-1133">Transmembrane helix</keyword>
<dbReference type="Gene3D" id="1.20.1250.20">
    <property type="entry name" value="MFS general substrate transporter like domains"/>
    <property type="match status" value="1"/>
</dbReference>
<dbReference type="SUPFAM" id="SSF103473">
    <property type="entry name" value="MFS general substrate transporter"/>
    <property type="match status" value="1"/>
</dbReference>
<reference evidence="8 9" key="1">
    <citation type="submission" date="2020-01" db="EMBL/GenBank/DDBJ databases">
        <title>A novel Bacillus sp. from Pasinler.</title>
        <authorList>
            <person name="Adiguzel A."/>
            <person name="Ay H."/>
            <person name="Baltaci M.O."/>
        </authorList>
    </citation>
    <scope>NUCLEOTIDE SEQUENCE [LARGE SCALE GENOMIC DNA]</scope>
    <source>
        <strain evidence="8 9">P1</strain>
    </source>
</reference>
<sequence>MFFRLHRTIKIRLIESFLSSAVSFIDESYIVEKKEKESMVKHVAHMVRSYRQVFHDKLFILYSVALVLFMSLEYQLNNYVGIRLENEMQKQPFLNWEIDGILMAGLLRTENTVLVVLIALFVTSIVTRFKDRHVIVISSFFFVAGYAFIAYSNSIPLLFIAMLIASVAELLRVPVEQNYIGSLPSEHARCSYLAINGMSFNLSQMICSFTVMISAYLSSTVKAILIAITGFIGVAILLKIGTALDKRVKEVEE</sequence>
<comment type="caution">
    <text evidence="8">The sequence shown here is derived from an EMBL/GenBank/DDBJ whole genome shotgun (WGS) entry which is preliminary data.</text>
</comment>
<evidence type="ECO:0000256" key="2">
    <source>
        <dbReference type="ARBA" id="ARBA00022448"/>
    </source>
</evidence>
<keyword evidence="4 7" id="KW-0812">Transmembrane</keyword>
<evidence type="ECO:0000256" key="1">
    <source>
        <dbReference type="ARBA" id="ARBA00004651"/>
    </source>
</evidence>
<name>A0ABX0A1T3_9BACI</name>
<dbReference type="EMBL" id="JAACYS010000020">
    <property type="protein sequence ID" value="NCU17383.1"/>
    <property type="molecule type" value="Genomic_DNA"/>
</dbReference>
<evidence type="ECO:0000256" key="7">
    <source>
        <dbReference type="SAM" id="Phobius"/>
    </source>
</evidence>
<protein>
    <submittedName>
        <fullName evidence="8">MFS transporter</fullName>
    </submittedName>
</protein>
<dbReference type="InterPro" id="IPR050171">
    <property type="entry name" value="MFS_Transporters"/>
</dbReference>
<feature type="transmembrane region" description="Helical" evidence="7">
    <location>
        <begin position="134"/>
        <end position="151"/>
    </location>
</feature>
<feature type="transmembrane region" description="Helical" evidence="7">
    <location>
        <begin position="223"/>
        <end position="240"/>
    </location>
</feature>
<accession>A0ABX0A1T3</accession>
<feature type="transmembrane region" description="Helical" evidence="7">
    <location>
        <begin position="100"/>
        <end position="122"/>
    </location>
</feature>
<evidence type="ECO:0000256" key="5">
    <source>
        <dbReference type="ARBA" id="ARBA00022989"/>
    </source>
</evidence>
<dbReference type="InterPro" id="IPR011701">
    <property type="entry name" value="MFS"/>
</dbReference>